<dbReference type="Pfam" id="PF00884">
    <property type="entry name" value="Sulfatase"/>
    <property type="match status" value="1"/>
</dbReference>
<organism evidence="5 6">
    <name type="scientific">Vibrio aquaticus</name>
    <dbReference type="NCBI Taxonomy" id="2496559"/>
    <lineage>
        <taxon>Bacteria</taxon>
        <taxon>Pseudomonadati</taxon>
        <taxon>Pseudomonadota</taxon>
        <taxon>Gammaproteobacteria</taxon>
        <taxon>Vibrionales</taxon>
        <taxon>Vibrionaceae</taxon>
        <taxon>Vibrio</taxon>
    </lineage>
</organism>
<dbReference type="GO" id="GO:0008484">
    <property type="term" value="F:sulfuric ester hydrolase activity"/>
    <property type="evidence" value="ECO:0007669"/>
    <property type="project" value="TreeGrafter"/>
</dbReference>
<evidence type="ECO:0000259" key="4">
    <source>
        <dbReference type="Pfam" id="PF00884"/>
    </source>
</evidence>
<dbReference type="AlphaFoldDB" id="A0A432D2H0"/>
<gene>
    <name evidence="5" type="ORF">EJ063_04355</name>
</gene>
<name>A0A432D2H0_9VIBR</name>
<evidence type="ECO:0000256" key="1">
    <source>
        <dbReference type="ARBA" id="ARBA00008779"/>
    </source>
</evidence>
<keyword evidence="3" id="KW-0378">Hydrolase</keyword>
<keyword evidence="2" id="KW-0479">Metal-binding</keyword>
<dbReference type="GO" id="GO:0046872">
    <property type="term" value="F:metal ion binding"/>
    <property type="evidence" value="ECO:0007669"/>
    <property type="project" value="UniProtKB-KW"/>
</dbReference>
<comment type="similarity">
    <text evidence="1">Belongs to the sulfatase family.</text>
</comment>
<reference evidence="5 6" key="1">
    <citation type="submission" date="2018-12" db="EMBL/GenBank/DDBJ databases">
        <title>Vibrio sp. isolated from China Sea.</title>
        <authorList>
            <person name="Li Y."/>
        </authorList>
    </citation>
    <scope>NUCLEOTIDE SEQUENCE [LARGE SCALE GENOMIC DNA]</scope>
    <source>
        <strain evidence="5 6">BEI207</strain>
    </source>
</reference>
<dbReference type="PANTHER" id="PTHR45953:SF1">
    <property type="entry name" value="IDURONATE 2-SULFATASE"/>
    <property type="match status" value="1"/>
</dbReference>
<feature type="domain" description="Sulfatase N-terminal" evidence="4">
    <location>
        <begin position="33"/>
        <end position="375"/>
    </location>
</feature>
<dbReference type="PANTHER" id="PTHR45953">
    <property type="entry name" value="IDURONATE 2-SULFATASE"/>
    <property type="match status" value="1"/>
</dbReference>
<accession>A0A432D2H0</accession>
<evidence type="ECO:0000313" key="6">
    <source>
        <dbReference type="Proteomes" id="UP000268973"/>
    </source>
</evidence>
<dbReference type="Proteomes" id="UP000268973">
    <property type="component" value="Unassembled WGS sequence"/>
</dbReference>
<dbReference type="GO" id="GO:0005737">
    <property type="term" value="C:cytoplasm"/>
    <property type="evidence" value="ECO:0007669"/>
    <property type="project" value="TreeGrafter"/>
</dbReference>
<evidence type="ECO:0000256" key="3">
    <source>
        <dbReference type="ARBA" id="ARBA00022801"/>
    </source>
</evidence>
<dbReference type="PROSITE" id="PS00523">
    <property type="entry name" value="SULFATASE_1"/>
    <property type="match status" value="1"/>
</dbReference>
<proteinExistence type="inferred from homology"/>
<protein>
    <submittedName>
        <fullName evidence="5">Arylsulfatase</fullName>
    </submittedName>
</protein>
<dbReference type="Gene3D" id="3.40.720.10">
    <property type="entry name" value="Alkaline Phosphatase, subunit A"/>
    <property type="match status" value="1"/>
</dbReference>
<comment type="caution">
    <text evidence="5">The sequence shown here is derived from an EMBL/GenBank/DDBJ whole genome shotgun (WGS) entry which is preliminary data.</text>
</comment>
<evidence type="ECO:0000313" key="5">
    <source>
        <dbReference type="EMBL" id="RTZ18028.1"/>
    </source>
</evidence>
<dbReference type="CDD" id="cd16022">
    <property type="entry name" value="sulfatase_like"/>
    <property type="match status" value="1"/>
</dbReference>
<sequence length="561" mass="65202">MVMMDNLEEKSGFNATNAVTEYYKNLSKKDTRPNILILMTDQQRYDTIKAHGYPHMYTPNLDKLAAISENYTNAYTPNPICCPARHNFITGVSSKYHGIADNDFAARLCPDIPVFPRLLSHSGYQTAAIGKMHFQPMREHHGFERLKLMEEVPEYREDDDYAMFLKENGYGNVLNIHGVRNLLYMLPQRSVLPKHLHGTKWVADEGISFLEENSGKRPFLLYLSWIAPHPPFNAVEDYAEMYKGQDIPMPAKSETSLSELSEENKLLGDLPTDEYIRRMREVYYGMISHVDEHVGRVIDKLDEIGQLDNTIIFFTTDHGEMLGDHGLYQKWLPYDAATRIPFMVKYPKGIEPAVCEKDHVDLNDIFPTVLDIAGVDFEPPYPLMGESLISEDKKKNREIQYVSYSQSNRRWCSLTDQKYKYNYYYGGGREELFDLRNDPHETTNLLEKNRQEFDTVAEFYRKELVKQEIEHWDEDYIDDDGTFKVLSEYTPNPNRNIARPQYPKHLVHSDEISEQNNFVDEVIEAMKDESVVKAKELDYKAWAKNLDISDDELNKVLMLGE</sequence>
<dbReference type="PROSITE" id="PS00149">
    <property type="entry name" value="SULFATASE_2"/>
    <property type="match status" value="1"/>
</dbReference>
<dbReference type="SUPFAM" id="SSF53649">
    <property type="entry name" value="Alkaline phosphatase-like"/>
    <property type="match status" value="1"/>
</dbReference>
<evidence type="ECO:0000256" key="2">
    <source>
        <dbReference type="ARBA" id="ARBA00022723"/>
    </source>
</evidence>
<dbReference type="InterPro" id="IPR000917">
    <property type="entry name" value="Sulfatase_N"/>
</dbReference>
<keyword evidence="6" id="KW-1185">Reference proteome</keyword>
<dbReference type="InterPro" id="IPR017850">
    <property type="entry name" value="Alkaline_phosphatase_core_sf"/>
</dbReference>
<dbReference type="EMBL" id="RXZH01000001">
    <property type="protein sequence ID" value="RTZ18028.1"/>
    <property type="molecule type" value="Genomic_DNA"/>
</dbReference>
<dbReference type="InterPro" id="IPR024607">
    <property type="entry name" value="Sulfatase_CS"/>
</dbReference>